<evidence type="ECO:0000313" key="2">
    <source>
        <dbReference type="EMBL" id="CAA9453118.1"/>
    </source>
</evidence>
<dbReference type="AlphaFoldDB" id="A0A6J4R1X0"/>
<protein>
    <submittedName>
        <fullName evidence="2">DnaJ-class molecular chaperone</fullName>
    </submittedName>
</protein>
<proteinExistence type="predicted"/>
<dbReference type="InterPro" id="IPR036869">
    <property type="entry name" value="J_dom_sf"/>
</dbReference>
<feature type="domain" description="J" evidence="1">
    <location>
        <begin position="91"/>
        <end position="151"/>
    </location>
</feature>
<dbReference type="InterPro" id="IPR001623">
    <property type="entry name" value="DnaJ_domain"/>
</dbReference>
<dbReference type="SMART" id="SM00271">
    <property type="entry name" value="DnaJ"/>
    <property type="match status" value="1"/>
</dbReference>
<organism evidence="2">
    <name type="scientific">uncultured Rubrobacteraceae bacterium</name>
    <dbReference type="NCBI Taxonomy" id="349277"/>
    <lineage>
        <taxon>Bacteria</taxon>
        <taxon>Bacillati</taxon>
        <taxon>Actinomycetota</taxon>
        <taxon>Rubrobacteria</taxon>
        <taxon>Rubrobacterales</taxon>
        <taxon>Rubrobacteraceae</taxon>
        <taxon>environmental samples</taxon>
    </lineage>
</organism>
<reference evidence="2" key="1">
    <citation type="submission" date="2020-02" db="EMBL/GenBank/DDBJ databases">
        <authorList>
            <person name="Meier V. D."/>
        </authorList>
    </citation>
    <scope>NUCLEOTIDE SEQUENCE</scope>
    <source>
        <strain evidence="2">AVDCRST_MAG58</strain>
    </source>
</reference>
<dbReference type="Gene3D" id="1.10.287.110">
    <property type="entry name" value="DnaJ domain"/>
    <property type="match status" value="1"/>
</dbReference>
<dbReference type="EMBL" id="CADCVF010000025">
    <property type="protein sequence ID" value="CAA9453118.1"/>
    <property type="molecule type" value="Genomic_DNA"/>
</dbReference>
<sequence>MSIPRRLGRLAQGFVSSLQEDERFRERVRTSRERSEALRGAFEAAWKGASQEWRRAEERRAAEEAAAQRTSGWRSATTTFVPRKYPPNVLAAYDRLGLAPGASMEEADRKRRDLVKRFHPDRFSDPEKRVRAERVTAEINAAHDAIERFEEG</sequence>
<accession>A0A6J4R1X0</accession>
<dbReference type="SUPFAM" id="SSF46565">
    <property type="entry name" value="Chaperone J-domain"/>
    <property type="match status" value="1"/>
</dbReference>
<evidence type="ECO:0000259" key="1">
    <source>
        <dbReference type="PROSITE" id="PS50076"/>
    </source>
</evidence>
<dbReference type="CDD" id="cd06257">
    <property type="entry name" value="DnaJ"/>
    <property type="match status" value="1"/>
</dbReference>
<gene>
    <name evidence="2" type="ORF">AVDCRST_MAG58-1036</name>
</gene>
<dbReference type="PROSITE" id="PS50076">
    <property type="entry name" value="DNAJ_2"/>
    <property type="match status" value="1"/>
</dbReference>
<name>A0A6J4R1X0_9ACTN</name>